<dbReference type="RefSeq" id="XP_022289457.1">
    <property type="nucleotide sequence ID" value="XM_022433749.1"/>
</dbReference>
<dbReference type="Proteomes" id="UP000694844">
    <property type="component" value="Chromosome 5"/>
</dbReference>
<dbReference type="KEGG" id="cvn:111137860"/>
<dbReference type="RefSeq" id="XP_022345264.1">
    <property type="nucleotide sequence ID" value="XM_022489556.1"/>
</dbReference>
<gene>
    <name evidence="4" type="primary">LOC111137860</name>
    <name evidence="3" type="synonym">LOC111101302</name>
</gene>
<evidence type="ECO:0000256" key="1">
    <source>
        <dbReference type="SAM" id="MobiDB-lite"/>
    </source>
</evidence>
<dbReference type="AlphaFoldDB" id="A0A8B8EZ36"/>
<evidence type="ECO:0000313" key="2">
    <source>
        <dbReference type="Proteomes" id="UP000694844"/>
    </source>
</evidence>
<dbReference type="Proteomes" id="UP000694844">
    <property type="component" value="Chromosome 6"/>
</dbReference>
<evidence type="ECO:0000313" key="3">
    <source>
        <dbReference type="RefSeq" id="XP_022289457.1"/>
    </source>
</evidence>
<protein>
    <submittedName>
        <fullName evidence="3">Uncharacterized protein LOC111101302</fullName>
    </submittedName>
    <submittedName>
        <fullName evidence="4">Uncharacterized protein LOC111137860</fullName>
    </submittedName>
</protein>
<name>A0A8B8EZ36_CRAVI</name>
<sequence>MYEDSQNSAVPEENRPESQDMFESQENNAALVHACTGCIENNELLRTILQELRDLKKSLNVEKEPRMVIENSPIEAPIMEYLKKNFPKKIFLGDPDLELKAKVISLIQSLGIKCDVPVMLRSINKYSSRKYVDFRRQTKSKLLSTQKDAGVLCIQDLGRYLFKKFTPDLNTKVEQTTIVLRAFCHEKKLLKKHHAAEPTSVDFWADFKAYRVALEEDEDPLKWDKLRAREERRIDRYVKL</sequence>
<feature type="region of interest" description="Disordered" evidence="1">
    <location>
        <begin position="1"/>
        <end position="23"/>
    </location>
</feature>
<dbReference type="OrthoDB" id="6098628at2759"/>
<evidence type="ECO:0000313" key="4">
    <source>
        <dbReference type="RefSeq" id="XP_022345264.1"/>
    </source>
</evidence>
<organism evidence="2 4">
    <name type="scientific">Crassostrea virginica</name>
    <name type="common">Eastern oyster</name>
    <dbReference type="NCBI Taxonomy" id="6565"/>
    <lineage>
        <taxon>Eukaryota</taxon>
        <taxon>Metazoa</taxon>
        <taxon>Spiralia</taxon>
        <taxon>Lophotrochozoa</taxon>
        <taxon>Mollusca</taxon>
        <taxon>Bivalvia</taxon>
        <taxon>Autobranchia</taxon>
        <taxon>Pteriomorphia</taxon>
        <taxon>Ostreida</taxon>
        <taxon>Ostreoidea</taxon>
        <taxon>Ostreidae</taxon>
        <taxon>Crassostrea</taxon>
    </lineage>
</organism>
<reference evidence="3 4" key="1">
    <citation type="submission" date="2025-04" db="UniProtKB">
        <authorList>
            <consortium name="RefSeq"/>
        </authorList>
    </citation>
    <scope>IDENTIFICATION</scope>
    <source>
        <tissue evidence="3 4">Whole sample</tissue>
    </source>
</reference>
<proteinExistence type="predicted"/>
<accession>A0A8B8EZ36</accession>
<dbReference type="KEGG" id="cvn:111101302"/>
<dbReference type="GeneID" id="111137860"/>
<keyword evidence="2" id="KW-1185">Reference proteome</keyword>